<keyword evidence="4" id="KW-1185">Reference proteome</keyword>
<organism evidence="2 4">
    <name type="scientific">Trichuris suis</name>
    <name type="common">pig whipworm</name>
    <dbReference type="NCBI Taxonomy" id="68888"/>
    <lineage>
        <taxon>Eukaryota</taxon>
        <taxon>Metazoa</taxon>
        <taxon>Ecdysozoa</taxon>
        <taxon>Nematoda</taxon>
        <taxon>Enoplea</taxon>
        <taxon>Dorylaimia</taxon>
        <taxon>Trichinellida</taxon>
        <taxon>Trichuridae</taxon>
        <taxon>Trichuris</taxon>
    </lineage>
</organism>
<dbReference type="EMBL" id="KL367605">
    <property type="protein sequence ID" value="KFD61977.1"/>
    <property type="molecule type" value="Genomic_DNA"/>
</dbReference>
<sequence>MNDSDDPGAQEWFNKMLSLLVTPPPMADNQVWTAEKSQKITPNDYNCEMTSSLMQHGGFVEACEVGHVGNFVEFWRIHFLHVVLADGQRFAGVLKLDQQLVSAFLEYACADKTVHFMGHPNKAPFCPFRLDRRVIQAGRISYEDRKILVRDNRYGSPAKAEVSIPPEKEREREAQ</sequence>
<feature type="region of interest" description="Disordered" evidence="1">
    <location>
        <begin position="156"/>
        <end position="175"/>
    </location>
</feature>
<evidence type="ECO:0000256" key="1">
    <source>
        <dbReference type="SAM" id="MobiDB-lite"/>
    </source>
</evidence>
<evidence type="ECO:0000313" key="3">
    <source>
        <dbReference type="EMBL" id="KFD61977.1"/>
    </source>
</evidence>
<evidence type="ECO:0000313" key="2">
    <source>
        <dbReference type="EMBL" id="KFD53411.1"/>
    </source>
</evidence>
<dbReference type="Proteomes" id="UP000030764">
    <property type="component" value="Unassembled WGS sequence"/>
</dbReference>
<dbReference type="AlphaFoldDB" id="A0A085M865"/>
<evidence type="ECO:0000313" key="4">
    <source>
        <dbReference type="Proteomes" id="UP000030764"/>
    </source>
</evidence>
<name>A0A085M865_9BILA</name>
<dbReference type="Proteomes" id="UP000030758">
    <property type="component" value="Unassembled WGS sequence"/>
</dbReference>
<proteinExistence type="predicted"/>
<gene>
    <name evidence="2" type="ORF">M513_05675</name>
    <name evidence="3" type="ORF">M514_05675</name>
</gene>
<protein>
    <submittedName>
        <fullName evidence="2">Uncharacterized protein</fullName>
    </submittedName>
</protein>
<feature type="compositionally biased region" description="Basic and acidic residues" evidence="1">
    <location>
        <begin position="166"/>
        <end position="175"/>
    </location>
</feature>
<accession>A0A085M865</accession>
<reference evidence="2 4" key="1">
    <citation type="journal article" date="2014" name="Nat. Genet.">
        <title>Genome and transcriptome of the porcine whipworm Trichuris suis.</title>
        <authorList>
            <person name="Jex A.R."/>
            <person name="Nejsum P."/>
            <person name="Schwarz E.M."/>
            <person name="Hu L."/>
            <person name="Young N.D."/>
            <person name="Hall R.S."/>
            <person name="Korhonen P.K."/>
            <person name="Liao S."/>
            <person name="Thamsborg S."/>
            <person name="Xia J."/>
            <person name="Xu P."/>
            <person name="Wang S."/>
            <person name="Scheerlinck J.P."/>
            <person name="Hofmann A."/>
            <person name="Sternberg P.W."/>
            <person name="Wang J."/>
            <person name="Gasser R.B."/>
        </authorList>
    </citation>
    <scope>NUCLEOTIDE SEQUENCE [LARGE SCALE GENOMIC DNA]</scope>
    <source>
        <strain evidence="3">DCEP-RM93F</strain>
        <strain evidence="2">DCEP-RM93M</strain>
    </source>
</reference>
<dbReference type="EMBL" id="KL363217">
    <property type="protein sequence ID" value="KFD53411.1"/>
    <property type="molecule type" value="Genomic_DNA"/>
</dbReference>